<dbReference type="AlphaFoldDB" id="A0A939M5N6"/>
<evidence type="ECO:0000313" key="1">
    <source>
        <dbReference type="EMBL" id="MBO1861780.1"/>
    </source>
</evidence>
<dbReference type="EMBL" id="CP086136">
    <property type="protein sequence ID" value="UEM14655.1"/>
    <property type="molecule type" value="Genomic_DNA"/>
</dbReference>
<dbReference type="Proteomes" id="UP000664702">
    <property type="component" value="Chromosome"/>
</dbReference>
<proteinExistence type="predicted"/>
<accession>A0A939M5N6</accession>
<dbReference type="EMBL" id="JAGEMI010000001">
    <property type="protein sequence ID" value="MBO1861780.1"/>
    <property type="molecule type" value="Genomic_DNA"/>
</dbReference>
<reference evidence="1" key="1">
    <citation type="submission" date="2021-03" db="EMBL/GenBank/DDBJ databases">
        <title>Whole Genome Sequence of Bradyrhizobium sp. Strain 144S4.</title>
        <authorList>
            <person name="Bromfield E.S.P."/>
            <person name="Cloutier S."/>
        </authorList>
    </citation>
    <scope>NUCLEOTIDE SEQUENCE [LARGE SCALE GENOMIC DNA]</scope>
    <source>
        <strain evidence="1">144S4</strain>
    </source>
</reference>
<organism evidence="1">
    <name type="scientific">Bradyrhizobium barranii subsp. barranii</name>
    <dbReference type="NCBI Taxonomy" id="2823807"/>
    <lineage>
        <taxon>Bacteria</taxon>
        <taxon>Pseudomonadati</taxon>
        <taxon>Pseudomonadota</taxon>
        <taxon>Alphaproteobacteria</taxon>
        <taxon>Hyphomicrobiales</taxon>
        <taxon>Nitrobacteraceae</taxon>
        <taxon>Bradyrhizobium</taxon>
        <taxon>Bradyrhizobium barranii</taxon>
    </lineage>
</organism>
<evidence type="ECO:0000313" key="2">
    <source>
        <dbReference type="EMBL" id="UEM14655.1"/>
    </source>
</evidence>
<sequence>MASPVKTYQTEMHTNLGFFATWLPGDPIDIGDVGTMVDGRFRRLSSLAEIDVVCEASDPGPAQSVQYTSARGTKVETKAAADLVGVANAEVAINFSTEGAFVFHASGLRARQLKNLPAIERGVLKAYEKGKWQKDWFIIDAVQESSCTTIIVSQDTAASLVLTAKLAGGLAALSLADPKLGLRVSASSGKLLHVVGGRSLKPLYSCLRVQSRLFGPASLKPVLGGTDHSSGFERASLGDLVEH</sequence>
<evidence type="ECO:0000313" key="3">
    <source>
        <dbReference type="Proteomes" id="UP000664702"/>
    </source>
</evidence>
<dbReference type="RefSeq" id="WP_208084751.1">
    <property type="nucleotide sequence ID" value="NZ_CP086136.1"/>
</dbReference>
<protein>
    <submittedName>
        <fullName evidence="1">Uncharacterized protein</fullName>
    </submittedName>
</protein>
<reference evidence="2 3" key="2">
    <citation type="journal article" date="2022" name="Int. J. Syst. Evol. Microbiol.">
        <title>Strains of Bradyrhizobium barranii sp. nov. associated with legumes native to Canada are symbionts of soybeans and belong to different subspecies (subsp. barranii subsp. nov. and subsp. apii subsp. nov.) and symbiovars (sv. glycinearum and sv. septentrionale).</title>
        <authorList>
            <person name="Bromfield E.S.P."/>
            <person name="Cloutier S."/>
            <person name="Wasai-Hara S."/>
            <person name="Minamisawa K."/>
        </authorList>
    </citation>
    <scope>NUCLEOTIDE SEQUENCE [LARGE SCALE GENOMIC DNA]</scope>
    <source>
        <strain evidence="2 3">144S4</strain>
    </source>
</reference>
<dbReference type="KEGG" id="bban:J4G43_010645"/>
<name>A0A939M5N6_9BRAD</name>
<gene>
    <name evidence="2" type="ORF">J4G43_010645</name>
    <name evidence="1" type="ORF">J4G43_12800</name>
</gene>